<gene>
    <name evidence="2" type="ORF">Aau02nite_26010</name>
</gene>
<dbReference type="AlphaFoldDB" id="A0A919SB09"/>
<dbReference type="EMBL" id="BOQL01000021">
    <property type="protein sequence ID" value="GIM67126.1"/>
    <property type="molecule type" value="Genomic_DNA"/>
</dbReference>
<feature type="region of interest" description="Disordered" evidence="1">
    <location>
        <begin position="1"/>
        <end position="26"/>
    </location>
</feature>
<sequence length="70" mass="7185">MLLASRASHRLRKAATRNGAHADGGAARTVEDWALTVPVYPGVPPSTAARESGAGHDGVTGLGSCTRRAF</sequence>
<accession>A0A919SB09</accession>
<keyword evidence="3" id="KW-1185">Reference proteome</keyword>
<dbReference type="Proteomes" id="UP000681340">
    <property type="component" value="Unassembled WGS sequence"/>
</dbReference>
<protein>
    <submittedName>
        <fullName evidence="2">Uncharacterized protein</fullName>
    </submittedName>
</protein>
<evidence type="ECO:0000313" key="2">
    <source>
        <dbReference type="EMBL" id="GIM67126.1"/>
    </source>
</evidence>
<name>A0A919SB09_9ACTN</name>
<organism evidence="2 3">
    <name type="scientific">Actinoplanes auranticolor</name>
    <dbReference type="NCBI Taxonomy" id="47988"/>
    <lineage>
        <taxon>Bacteria</taxon>
        <taxon>Bacillati</taxon>
        <taxon>Actinomycetota</taxon>
        <taxon>Actinomycetes</taxon>
        <taxon>Micromonosporales</taxon>
        <taxon>Micromonosporaceae</taxon>
        <taxon>Actinoplanes</taxon>
    </lineage>
</organism>
<evidence type="ECO:0000256" key="1">
    <source>
        <dbReference type="SAM" id="MobiDB-lite"/>
    </source>
</evidence>
<proteinExistence type="predicted"/>
<comment type="caution">
    <text evidence="2">The sequence shown here is derived from an EMBL/GenBank/DDBJ whole genome shotgun (WGS) entry which is preliminary data.</text>
</comment>
<reference evidence="2" key="1">
    <citation type="submission" date="2021-03" db="EMBL/GenBank/DDBJ databases">
        <title>Whole genome shotgun sequence of Actinoplanes auranticolor NBRC 12245.</title>
        <authorList>
            <person name="Komaki H."/>
            <person name="Tamura T."/>
        </authorList>
    </citation>
    <scope>NUCLEOTIDE SEQUENCE</scope>
    <source>
        <strain evidence="2">NBRC 12245</strain>
    </source>
</reference>
<evidence type="ECO:0000313" key="3">
    <source>
        <dbReference type="Proteomes" id="UP000681340"/>
    </source>
</evidence>